<dbReference type="GO" id="GO:0022904">
    <property type="term" value="P:respiratory electron transport chain"/>
    <property type="evidence" value="ECO:0007669"/>
    <property type="project" value="TreeGrafter"/>
</dbReference>
<keyword evidence="4" id="KW-0274">FAD</keyword>
<dbReference type="GO" id="GO:0003824">
    <property type="term" value="F:catalytic activity"/>
    <property type="evidence" value="ECO:0007669"/>
    <property type="project" value="InterPro"/>
</dbReference>
<dbReference type="Gene3D" id="1.10.45.10">
    <property type="entry name" value="Vanillyl-alcohol Oxidase, Chain A, domain 4"/>
    <property type="match status" value="1"/>
</dbReference>
<dbReference type="PANTHER" id="PTHR43716">
    <property type="entry name" value="D-2-HYDROXYGLUTARATE DEHYDROGENASE, MITOCHONDRIAL"/>
    <property type="match status" value="1"/>
</dbReference>
<keyword evidence="3" id="KW-0285">Flavoprotein</keyword>
<dbReference type="PROSITE" id="PS51387">
    <property type="entry name" value="FAD_PCMH"/>
    <property type="match status" value="1"/>
</dbReference>
<dbReference type="RefSeq" id="WP_097374239.1">
    <property type="nucleotide sequence ID" value="NZ_CP021404.1"/>
</dbReference>
<dbReference type="Proteomes" id="UP000219050">
    <property type="component" value="Chromosome"/>
</dbReference>
<evidence type="ECO:0000313" key="7">
    <source>
        <dbReference type="Proteomes" id="UP000219050"/>
    </source>
</evidence>
<dbReference type="InterPro" id="IPR051264">
    <property type="entry name" value="FAD-oxidored/transferase_4"/>
</dbReference>
<dbReference type="InterPro" id="IPR036318">
    <property type="entry name" value="FAD-bd_PCMH-like_sf"/>
</dbReference>
<evidence type="ECO:0000259" key="5">
    <source>
        <dbReference type="PROSITE" id="PS51387"/>
    </source>
</evidence>
<dbReference type="AlphaFoldDB" id="A0A291M3B4"/>
<reference evidence="6 7" key="1">
    <citation type="submission" date="2017-05" db="EMBL/GenBank/DDBJ databases">
        <title>Comparative genomic and metabolic analysis of manganese-oxidizing mechanisms in Celeribater manganoxidans DY25T: its adaption to the environment of polymetallic nodule.</title>
        <authorList>
            <person name="Wang X."/>
        </authorList>
    </citation>
    <scope>NUCLEOTIDE SEQUENCE [LARGE SCALE GENOMIC DNA]</scope>
    <source>
        <strain evidence="6 7">DY25</strain>
    </source>
</reference>
<dbReference type="InterPro" id="IPR016166">
    <property type="entry name" value="FAD-bd_PCMH"/>
</dbReference>
<evidence type="ECO:0000256" key="3">
    <source>
        <dbReference type="ARBA" id="ARBA00022630"/>
    </source>
</evidence>
<dbReference type="SUPFAM" id="SSF56176">
    <property type="entry name" value="FAD-binding/transporter-associated domain-like"/>
    <property type="match status" value="1"/>
</dbReference>
<protein>
    <submittedName>
        <fullName evidence="6">FAD-binding oxidoreductase</fullName>
    </submittedName>
</protein>
<accession>A0A291M3B4</accession>
<name>A0A291M3B4_9RHOB</name>
<dbReference type="OrthoDB" id="9811557at2"/>
<dbReference type="Pfam" id="PF02913">
    <property type="entry name" value="FAD-oxidase_C"/>
    <property type="match status" value="1"/>
</dbReference>
<dbReference type="PANTHER" id="PTHR43716:SF2">
    <property type="entry name" value="BLL6224 PROTEIN"/>
    <property type="match status" value="1"/>
</dbReference>
<gene>
    <name evidence="6" type="ORF">CBW24_12765</name>
</gene>
<dbReference type="InterPro" id="IPR016164">
    <property type="entry name" value="FAD-linked_Oxase-like_C"/>
</dbReference>
<dbReference type="Gene3D" id="3.30.70.2740">
    <property type="match status" value="1"/>
</dbReference>
<keyword evidence="7" id="KW-1185">Reference proteome</keyword>
<dbReference type="EMBL" id="CP021404">
    <property type="protein sequence ID" value="ATI43456.1"/>
    <property type="molecule type" value="Genomic_DNA"/>
</dbReference>
<dbReference type="InterPro" id="IPR006094">
    <property type="entry name" value="Oxid_FAD_bind_N"/>
</dbReference>
<dbReference type="InterPro" id="IPR016171">
    <property type="entry name" value="Vanillyl_alc_oxidase_C-sub2"/>
</dbReference>
<dbReference type="InterPro" id="IPR016169">
    <property type="entry name" value="FAD-bd_PCMH_sub2"/>
</dbReference>
<dbReference type="Gene3D" id="3.30.43.10">
    <property type="entry name" value="Uridine Diphospho-n-acetylenolpyruvylglucosamine Reductase, domain 2"/>
    <property type="match status" value="1"/>
</dbReference>
<sequence length="470" mass="49523">MTDLPLDRLAAICGPAQVLTGADAAPYGQSWVKSYSAQPGAVVRPGSTQEVAAIMRLAQETRTPIVPMGGNTGVTGATQARDAVILSTERLDRIREIRTQARVAVAEAGVVVATLQEAVAAQGLTFPLMFGARGSARIGGVLSTNAGGANVLRYGNTRALCLGLEAVLPDGRVMDLTSALLKDNSGYDLRQLLIGAEGTLGVITAAVMKLFPTPAAYATAMVAMPSLDGALDLLNRLQSESSGAVEAFEIMPQSYFTRLRETRPGLRAPLGHDHAFTLLIELGATARRDAVAGPDGTVPIVALLEEVLAAALEKDQIADAVVARSDTQRADLWHLREIAAEITLDRAPLVDTDIAVPPDQVGAALARLEARLVAMDAGAYSVTVGHLGDGNLHYTMFPTRDDAALLDALREMVEDVVAEFGGSFSAEHGVGRSKRPSMRRRKDPVALDMMRAIKTAIDPQGVMNPGVLLP</sequence>
<dbReference type="SUPFAM" id="SSF55103">
    <property type="entry name" value="FAD-linked oxidases, C-terminal domain"/>
    <property type="match status" value="1"/>
</dbReference>
<dbReference type="KEGG" id="cmag:CBW24_12765"/>
<dbReference type="InterPro" id="IPR004113">
    <property type="entry name" value="FAD-bd_oxidored_4_C"/>
</dbReference>
<evidence type="ECO:0000256" key="2">
    <source>
        <dbReference type="ARBA" id="ARBA00008000"/>
    </source>
</evidence>
<proteinExistence type="inferred from homology"/>
<evidence type="ECO:0000313" key="6">
    <source>
        <dbReference type="EMBL" id="ATI43456.1"/>
    </source>
</evidence>
<dbReference type="GO" id="GO:0071949">
    <property type="term" value="F:FAD binding"/>
    <property type="evidence" value="ECO:0007669"/>
    <property type="project" value="InterPro"/>
</dbReference>
<feature type="domain" description="FAD-binding PCMH-type" evidence="5">
    <location>
        <begin position="35"/>
        <end position="213"/>
    </location>
</feature>
<organism evidence="6 7">
    <name type="scientific">Pacificitalea manganoxidans</name>
    <dbReference type="NCBI Taxonomy" id="1411902"/>
    <lineage>
        <taxon>Bacteria</taxon>
        <taxon>Pseudomonadati</taxon>
        <taxon>Pseudomonadota</taxon>
        <taxon>Alphaproteobacteria</taxon>
        <taxon>Rhodobacterales</taxon>
        <taxon>Paracoccaceae</taxon>
        <taxon>Pacificitalea</taxon>
    </lineage>
</organism>
<evidence type="ECO:0000256" key="1">
    <source>
        <dbReference type="ARBA" id="ARBA00001974"/>
    </source>
</evidence>
<evidence type="ECO:0000256" key="4">
    <source>
        <dbReference type="ARBA" id="ARBA00022827"/>
    </source>
</evidence>
<dbReference type="Pfam" id="PF01565">
    <property type="entry name" value="FAD_binding_4"/>
    <property type="match status" value="1"/>
</dbReference>
<comment type="similarity">
    <text evidence="2">Belongs to the FAD-binding oxidoreductase/transferase type 4 family.</text>
</comment>
<dbReference type="Gene3D" id="3.30.465.10">
    <property type="match status" value="1"/>
</dbReference>
<dbReference type="Gene3D" id="3.30.70.2190">
    <property type="match status" value="1"/>
</dbReference>
<dbReference type="InterPro" id="IPR016167">
    <property type="entry name" value="FAD-bd_PCMH_sub1"/>
</dbReference>
<dbReference type="FunFam" id="1.10.45.10:FF:000001">
    <property type="entry name" value="D-lactate dehydrogenase mitochondrial"/>
    <property type="match status" value="1"/>
</dbReference>
<comment type="cofactor">
    <cofactor evidence="1">
        <name>FAD</name>
        <dbReference type="ChEBI" id="CHEBI:57692"/>
    </cofactor>
</comment>